<dbReference type="EMBL" id="JACOOL010000005">
    <property type="protein sequence ID" value="MBC5636917.1"/>
    <property type="molecule type" value="Genomic_DNA"/>
</dbReference>
<dbReference type="SMART" id="SM00481">
    <property type="entry name" value="POLIIIAc"/>
    <property type="match status" value="1"/>
</dbReference>
<dbReference type="PANTHER" id="PTHR21039:SF0">
    <property type="entry name" value="HISTIDINOL-PHOSPHATASE"/>
    <property type="match status" value="1"/>
</dbReference>
<evidence type="ECO:0000256" key="2">
    <source>
        <dbReference type="ARBA" id="ARBA00009152"/>
    </source>
</evidence>
<evidence type="ECO:0000256" key="6">
    <source>
        <dbReference type="ARBA" id="ARBA00023102"/>
    </source>
</evidence>
<evidence type="ECO:0000256" key="1">
    <source>
        <dbReference type="ARBA" id="ARBA00004970"/>
    </source>
</evidence>
<dbReference type="InterPro" id="IPR016195">
    <property type="entry name" value="Pol/histidinol_Pase-like"/>
</dbReference>
<dbReference type="Proteomes" id="UP000637359">
    <property type="component" value="Unassembled WGS sequence"/>
</dbReference>
<comment type="catalytic activity">
    <reaction evidence="7 8">
        <text>L-histidinol phosphate + H2O = L-histidinol + phosphate</text>
        <dbReference type="Rhea" id="RHEA:14465"/>
        <dbReference type="ChEBI" id="CHEBI:15377"/>
        <dbReference type="ChEBI" id="CHEBI:43474"/>
        <dbReference type="ChEBI" id="CHEBI:57699"/>
        <dbReference type="ChEBI" id="CHEBI:57980"/>
        <dbReference type="EC" id="3.1.3.15"/>
    </reaction>
</comment>
<dbReference type="GO" id="GO:0005737">
    <property type="term" value="C:cytoplasm"/>
    <property type="evidence" value="ECO:0007669"/>
    <property type="project" value="TreeGrafter"/>
</dbReference>
<comment type="similarity">
    <text evidence="2 8">Belongs to the PHP hydrolase family. HisK subfamily.</text>
</comment>
<organism evidence="10 11">
    <name type="scientific">Ornithinibacillus hominis</name>
    <dbReference type="NCBI Taxonomy" id="2763055"/>
    <lineage>
        <taxon>Bacteria</taxon>
        <taxon>Bacillati</taxon>
        <taxon>Bacillota</taxon>
        <taxon>Bacilli</taxon>
        <taxon>Bacillales</taxon>
        <taxon>Bacillaceae</taxon>
        <taxon>Ornithinibacillus</taxon>
    </lineage>
</organism>
<name>A0A923L5M9_9BACI</name>
<gene>
    <name evidence="10" type="ORF">H8S33_08815</name>
</gene>
<evidence type="ECO:0000256" key="4">
    <source>
        <dbReference type="ARBA" id="ARBA00022605"/>
    </source>
</evidence>
<evidence type="ECO:0000256" key="7">
    <source>
        <dbReference type="ARBA" id="ARBA00049158"/>
    </source>
</evidence>
<keyword evidence="6 8" id="KW-0368">Histidine biosynthesis</keyword>
<evidence type="ECO:0000256" key="8">
    <source>
        <dbReference type="RuleBase" id="RU366003"/>
    </source>
</evidence>
<dbReference type="SUPFAM" id="SSF89550">
    <property type="entry name" value="PHP domain-like"/>
    <property type="match status" value="1"/>
</dbReference>
<dbReference type="Pfam" id="PF02811">
    <property type="entry name" value="PHP"/>
    <property type="match status" value="1"/>
</dbReference>
<evidence type="ECO:0000256" key="5">
    <source>
        <dbReference type="ARBA" id="ARBA00022801"/>
    </source>
</evidence>
<comment type="pathway">
    <text evidence="1 8">Amino-acid biosynthesis; L-histidine biosynthesis; L-histidine from 5-phospho-alpha-D-ribose 1-diphosphate: step 8/9.</text>
</comment>
<dbReference type="Gene3D" id="3.20.20.140">
    <property type="entry name" value="Metal-dependent hydrolases"/>
    <property type="match status" value="1"/>
</dbReference>
<dbReference type="AlphaFoldDB" id="A0A923L5M9"/>
<dbReference type="GO" id="GO:0000105">
    <property type="term" value="P:L-histidine biosynthetic process"/>
    <property type="evidence" value="ECO:0007669"/>
    <property type="project" value="UniProtKB-UniRule"/>
</dbReference>
<sequence>MFDYHVHSDYSADCTTPMEETIKKGIEMGLKEICFTEHIDYDYPDPSFVFEFDLVSYDRSIKQMQERYQKWITIKKGIEIGVEPQLLDRYKELVRQEDFDFVICSMHTTDRTDLHSGKFFQNRTIEEAYMTYYEQLLYCIQHFDNFSVLGHLDLVKRYKQGSNSDFHEVIAEILKLVIAKGKGIELNTSGFRYGLDSGMPSNDILQLYRELGGEIITLGSDSHRADTLGYEFKASLEILSSLGFNYITTFDKGEPSFHRIEQRGKMSHNISK</sequence>
<comment type="caution">
    <text evidence="10">The sequence shown here is derived from an EMBL/GenBank/DDBJ whole genome shotgun (WGS) entry which is preliminary data.</text>
</comment>
<accession>A0A923L5M9</accession>
<feature type="domain" description="Polymerase/histidinol phosphatase N-terminal" evidence="9">
    <location>
        <begin position="2"/>
        <end position="84"/>
    </location>
</feature>
<proteinExistence type="inferred from homology"/>
<dbReference type="InterPro" id="IPR010140">
    <property type="entry name" value="Histidinol_P_phosphatase_HisJ"/>
</dbReference>
<dbReference type="InterPro" id="IPR003141">
    <property type="entry name" value="Pol/His_phosphatase_N"/>
</dbReference>
<evidence type="ECO:0000313" key="11">
    <source>
        <dbReference type="Proteomes" id="UP000637359"/>
    </source>
</evidence>
<evidence type="ECO:0000313" key="10">
    <source>
        <dbReference type="EMBL" id="MBC5636917.1"/>
    </source>
</evidence>
<keyword evidence="4 8" id="KW-0028">Amino-acid biosynthesis</keyword>
<keyword evidence="5 8" id="KW-0378">Hydrolase</keyword>
<dbReference type="RefSeq" id="WP_186869629.1">
    <property type="nucleotide sequence ID" value="NZ_JACOOL010000005.1"/>
</dbReference>
<evidence type="ECO:0000256" key="3">
    <source>
        <dbReference type="ARBA" id="ARBA00013085"/>
    </source>
</evidence>
<evidence type="ECO:0000259" key="9">
    <source>
        <dbReference type="SMART" id="SM00481"/>
    </source>
</evidence>
<dbReference type="NCBIfam" id="TIGR01856">
    <property type="entry name" value="hisJ_fam"/>
    <property type="match status" value="1"/>
</dbReference>
<protein>
    <recommendedName>
        <fullName evidence="3 8">Histidinol-phosphatase</fullName>
        <shortName evidence="8">HolPase</shortName>
        <ecNumber evidence="3 8">3.1.3.15</ecNumber>
    </recommendedName>
</protein>
<dbReference type="GO" id="GO:0004401">
    <property type="term" value="F:histidinol-phosphatase activity"/>
    <property type="evidence" value="ECO:0007669"/>
    <property type="project" value="UniProtKB-UniRule"/>
</dbReference>
<keyword evidence="11" id="KW-1185">Reference proteome</keyword>
<dbReference type="InterPro" id="IPR004013">
    <property type="entry name" value="PHP_dom"/>
</dbReference>
<dbReference type="EC" id="3.1.3.15" evidence="3 8"/>
<dbReference type="PANTHER" id="PTHR21039">
    <property type="entry name" value="HISTIDINOL PHOSPHATASE-RELATED"/>
    <property type="match status" value="1"/>
</dbReference>
<reference evidence="10" key="1">
    <citation type="submission" date="2020-08" db="EMBL/GenBank/DDBJ databases">
        <title>Genome public.</title>
        <authorList>
            <person name="Liu C."/>
            <person name="Sun Q."/>
        </authorList>
    </citation>
    <scope>NUCLEOTIDE SEQUENCE</scope>
    <source>
        <strain evidence="10">BX22</strain>
    </source>
</reference>